<reference evidence="2" key="1">
    <citation type="submission" date="2023-10" db="EMBL/GenBank/DDBJ databases">
        <authorList>
            <person name="Chen Y."/>
            <person name="Shah S."/>
            <person name="Dougan E. K."/>
            <person name="Thang M."/>
            <person name="Chan C."/>
        </authorList>
    </citation>
    <scope>NUCLEOTIDE SEQUENCE [LARGE SCALE GENOMIC DNA]</scope>
</reference>
<organism evidence="2 3">
    <name type="scientific">Prorocentrum cordatum</name>
    <dbReference type="NCBI Taxonomy" id="2364126"/>
    <lineage>
        <taxon>Eukaryota</taxon>
        <taxon>Sar</taxon>
        <taxon>Alveolata</taxon>
        <taxon>Dinophyceae</taxon>
        <taxon>Prorocentrales</taxon>
        <taxon>Prorocentraceae</taxon>
        <taxon>Prorocentrum</taxon>
    </lineage>
</organism>
<evidence type="ECO:0000256" key="1">
    <source>
        <dbReference type="SAM" id="MobiDB-lite"/>
    </source>
</evidence>
<feature type="non-terminal residue" evidence="2">
    <location>
        <position position="499"/>
    </location>
</feature>
<feature type="compositionally biased region" description="Basic and acidic residues" evidence="1">
    <location>
        <begin position="85"/>
        <end position="101"/>
    </location>
</feature>
<feature type="compositionally biased region" description="Polar residues" evidence="1">
    <location>
        <begin position="212"/>
        <end position="221"/>
    </location>
</feature>
<feature type="non-terminal residue" evidence="2">
    <location>
        <position position="1"/>
    </location>
</feature>
<feature type="region of interest" description="Disordered" evidence="1">
    <location>
        <begin position="314"/>
        <end position="340"/>
    </location>
</feature>
<proteinExistence type="predicted"/>
<protein>
    <submittedName>
        <fullName evidence="2">Uncharacterized protein</fullName>
    </submittedName>
</protein>
<name>A0ABN9RJM0_9DINO</name>
<feature type="compositionally biased region" description="Basic and acidic residues" evidence="1">
    <location>
        <begin position="321"/>
        <end position="330"/>
    </location>
</feature>
<feature type="compositionally biased region" description="Polar residues" evidence="1">
    <location>
        <begin position="107"/>
        <end position="129"/>
    </location>
</feature>
<comment type="caution">
    <text evidence="2">The sequence shown here is derived from an EMBL/GenBank/DDBJ whole genome shotgun (WGS) entry which is preliminary data.</text>
</comment>
<feature type="region of interest" description="Disordered" evidence="1">
    <location>
        <begin position="85"/>
        <end position="231"/>
    </location>
</feature>
<evidence type="ECO:0000313" key="2">
    <source>
        <dbReference type="EMBL" id="CAK0819319.1"/>
    </source>
</evidence>
<feature type="region of interest" description="Disordered" evidence="1">
    <location>
        <begin position="397"/>
        <end position="454"/>
    </location>
</feature>
<evidence type="ECO:0000313" key="3">
    <source>
        <dbReference type="Proteomes" id="UP001189429"/>
    </source>
</evidence>
<dbReference type="EMBL" id="CAUYUJ010007014">
    <property type="protein sequence ID" value="CAK0819319.1"/>
    <property type="molecule type" value="Genomic_DNA"/>
</dbReference>
<gene>
    <name evidence="2" type="ORF">PCOR1329_LOCUS21343</name>
</gene>
<keyword evidence="3" id="KW-1185">Reference proteome</keyword>
<dbReference type="Proteomes" id="UP001189429">
    <property type="component" value="Unassembled WGS sequence"/>
</dbReference>
<feature type="region of interest" description="Disordered" evidence="1">
    <location>
        <begin position="1"/>
        <end position="36"/>
    </location>
</feature>
<feature type="compositionally biased region" description="Polar residues" evidence="1">
    <location>
        <begin position="428"/>
        <end position="438"/>
    </location>
</feature>
<sequence length="499" mass="53600">DIIRNPPAAPGDQGQPPPPLSPPKAFSPSPQAGPFYVDASAFEDNVLDAFATPSPSKTHSPSKTTFYVDAFALDAPACECRAGREFEGEAGTFERRVRGPNDDEVNDQQATTSASSPTQCDNLTTNDPSTAHAKPDVNEQAKYPGTPATPTPTLTRCHKGAPSYLQQSHSKDHNGWPTTGTHGDPPRHIYHSSKVPSKTPPKSPAQCESEPTARSSINAHPTTELHKPPPISVKSLARPRMDALLEQAAPPIERPFAGIISGSASCDRQRDLGARLTDTIISKREERNSHLFKTHVHNLILEYSASATDAAKQCDVGQSSNRDRQTRPIGDDCDGVSTPAAAAHQRRNFLMYIKLGTPNNRAPEPAPFATARFHGDTAAAAIRHIYELIYVHGDDSSGNAAGQTAHGEGGKRGPCSAAAPTDNAINREPSNARASSDAPTEPQRDPPPTLTSQAQEELRLDKTIAGLSRLQEALRHYAQQRPISNARAWLATANNDKQQ</sequence>
<feature type="compositionally biased region" description="Low complexity" evidence="1">
    <location>
        <begin position="144"/>
        <end position="155"/>
    </location>
</feature>
<accession>A0ABN9RJM0</accession>